<dbReference type="RefSeq" id="WP_048506016.1">
    <property type="nucleotide sequence ID" value="NZ_LFND01000002.1"/>
</dbReference>
<organism evidence="1 2">
    <name type="scientific">Chryseobacterium angstadtii</name>
    <dbReference type="NCBI Taxonomy" id="558151"/>
    <lineage>
        <taxon>Bacteria</taxon>
        <taxon>Pseudomonadati</taxon>
        <taxon>Bacteroidota</taxon>
        <taxon>Flavobacteriia</taxon>
        <taxon>Flavobacteriales</taxon>
        <taxon>Weeksellaceae</taxon>
        <taxon>Chryseobacterium group</taxon>
        <taxon>Chryseobacterium</taxon>
    </lineage>
</organism>
<gene>
    <name evidence="1" type="ORF">ACM46_07550</name>
</gene>
<reference evidence="1 2" key="1">
    <citation type="journal article" date="2013" name="Int. J. Syst. Evol. Microbiol.">
        <title>Chryseobacterium angstadtii sp. nov., isolated from a newt tank.</title>
        <authorList>
            <person name="Kirk K.E."/>
            <person name="Hoffman J.A."/>
            <person name="Smith K.A."/>
            <person name="Strahan B.L."/>
            <person name="Failor K.C."/>
            <person name="Krebs J.E."/>
            <person name="Gale A.N."/>
            <person name="Do T.D."/>
            <person name="Sontag T.C."/>
            <person name="Batties A.M."/>
            <person name="Mistiszyn K."/>
            <person name="Newman J.D."/>
        </authorList>
    </citation>
    <scope>NUCLEOTIDE SEQUENCE [LARGE SCALE GENOMIC DNA]</scope>
    <source>
        <strain evidence="1 2">KM</strain>
    </source>
</reference>
<protein>
    <submittedName>
        <fullName evidence="1">Transposase</fullName>
    </submittedName>
</protein>
<accession>A0A0J7IH40</accession>
<comment type="caution">
    <text evidence="1">The sequence shown here is derived from an EMBL/GenBank/DDBJ whole genome shotgun (WGS) entry which is preliminary data.</text>
</comment>
<evidence type="ECO:0000313" key="1">
    <source>
        <dbReference type="EMBL" id="KMQ65713.1"/>
    </source>
</evidence>
<dbReference type="EMBL" id="LFND01000002">
    <property type="protein sequence ID" value="KMQ65713.1"/>
    <property type="molecule type" value="Genomic_DNA"/>
</dbReference>
<dbReference type="PATRIC" id="fig|558151.6.peg.1585"/>
<proteinExistence type="predicted"/>
<dbReference type="SUPFAM" id="SSF46689">
    <property type="entry name" value="Homeodomain-like"/>
    <property type="match status" value="1"/>
</dbReference>
<evidence type="ECO:0000313" key="2">
    <source>
        <dbReference type="Proteomes" id="UP000036261"/>
    </source>
</evidence>
<name>A0A0J7IH40_9FLAO</name>
<dbReference type="AlphaFoldDB" id="A0A0J7IH40"/>
<keyword evidence="2" id="KW-1185">Reference proteome</keyword>
<sequence>MVHNFKEIKIGSLIKQKVTELGIEMTRICNFFTCTEEEIKKMYESENIQTEALLRWSKLLEYDFFRIYSHHLILYAPPSSHIKEKKKSHLPEFRKNVYTIEIINFILELLEQDKKTRAQIIEEYRIPKTTLYKWIKKYKNK</sequence>
<dbReference type="STRING" id="558151.ACM46_07550"/>
<dbReference type="InterPro" id="IPR009057">
    <property type="entry name" value="Homeodomain-like_sf"/>
</dbReference>
<dbReference type="Proteomes" id="UP000036261">
    <property type="component" value="Unassembled WGS sequence"/>
</dbReference>